<feature type="domain" description="DUF218" evidence="1">
    <location>
        <begin position="20"/>
        <end position="161"/>
    </location>
</feature>
<organism evidence="2 3">
    <name type="scientific">Actinoplanes awajinensis subsp. mycoplanecinus</name>
    <dbReference type="NCBI Taxonomy" id="135947"/>
    <lineage>
        <taxon>Bacteria</taxon>
        <taxon>Bacillati</taxon>
        <taxon>Actinomycetota</taxon>
        <taxon>Actinomycetes</taxon>
        <taxon>Micromonosporales</taxon>
        <taxon>Micromonosporaceae</taxon>
        <taxon>Actinoplanes</taxon>
    </lineage>
</organism>
<evidence type="ECO:0000313" key="2">
    <source>
        <dbReference type="EMBL" id="KUL42314.1"/>
    </source>
</evidence>
<evidence type="ECO:0000259" key="1">
    <source>
        <dbReference type="Pfam" id="PF02698"/>
    </source>
</evidence>
<gene>
    <name evidence="2" type="ORF">ADL15_00020</name>
</gene>
<dbReference type="AlphaFoldDB" id="A0A0X3VCJ1"/>
<dbReference type="Proteomes" id="UP000053244">
    <property type="component" value="Unassembled WGS sequence"/>
</dbReference>
<dbReference type="InterPro" id="IPR003848">
    <property type="entry name" value="DUF218"/>
</dbReference>
<dbReference type="RefSeq" id="WP_067683546.1">
    <property type="nucleotide sequence ID" value="NZ_LLZH01000001.1"/>
</dbReference>
<dbReference type="EMBL" id="LLZH01000001">
    <property type="protein sequence ID" value="KUL42314.1"/>
    <property type="molecule type" value="Genomic_DNA"/>
</dbReference>
<accession>A0A0X3VCJ1</accession>
<name>A0A0X3VCJ1_9ACTN</name>
<dbReference type="Pfam" id="PF02698">
    <property type="entry name" value="DUF218"/>
    <property type="match status" value="1"/>
</dbReference>
<comment type="caution">
    <text evidence="2">The sequence shown here is derived from an EMBL/GenBank/DDBJ whole genome shotgun (WGS) entry which is preliminary data.</text>
</comment>
<protein>
    <recommendedName>
        <fullName evidence="1">DUF218 domain-containing protein</fullName>
    </recommendedName>
</protein>
<dbReference type="CDD" id="cd06259">
    <property type="entry name" value="YdcF-like"/>
    <property type="match status" value="1"/>
</dbReference>
<evidence type="ECO:0000313" key="3">
    <source>
        <dbReference type="Proteomes" id="UP000053244"/>
    </source>
</evidence>
<keyword evidence="3" id="KW-1185">Reference proteome</keyword>
<proteinExistence type="predicted"/>
<reference evidence="2 3" key="1">
    <citation type="submission" date="2015-10" db="EMBL/GenBank/DDBJ databases">
        <authorList>
            <person name="Gilbert D.G."/>
        </authorList>
    </citation>
    <scope>NUCLEOTIDE SEQUENCE [LARGE SCALE GENOMIC DNA]</scope>
    <source>
        <strain evidence="2 3">NRRL B-16712</strain>
    </source>
</reference>
<sequence length="218" mass="23306">MGFEVLPGTPGLTLDQVAHILVPGRGRAADGLGLTPLGAARVTVAAELHRSGLGGVIVCSGYKSPIDGKGTPWTAPDAPGETFQGMPEADAMRDSLLASGFNPDVVRVERRSVDTVTNLLRCENEGHFGDDRPVAIVSQRAHLRRILAVIAPRALRRPYLGVVAPEPLPLPESRLAALISRMIVTGLPRDPARAIASAHRRSELLWSSARLLGKRTYH</sequence>